<evidence type="ECO:0000313" key="11">
    <source>
        <dbReference type="Proteomes" id="UP001331561"/>
    </source>
</evidence>
<keyword evidence="7" id="KW-0802">TPR repeat</keyword>
<keyword evidence="5" id="KW-0808">Transferase</keyword>
<dbReference type="InterPro" id="IPR029489">
    <property type="entry name" value="OGT/SEC/SPY_C"/>
</dbReference>
<feature type="domain" description="O-GlcNAc transferase C-terminal" evidence="9">
    <location>
        <begin position="255"/>
        <end position="380"/>
    </location>
</feature>
<dbReference type="PANTHER" id="PTHR44835">
    <property type="entry name" value="UDP-N-ACETYLGLUCOSAMINE--PEPTIDE N-ACETYLGLUCOSAMINYLTRANSFERASE SPINDLY-RELATED"/>
    <property type="match status" value="1"/>
</dbReference>
<comment type="pathway">
    <text evidence="1">Protein modification; protein glycosylation.</text>
</comment>
<dbReference type="Gene3D" id="3.40.50.2000">
    <property type="entry name" value="Glycogen Phosphorylase B"/>
    <property type="match status" value="1"/>
</dbReference>
<dbReference type="RefSeq" id="WP_327601171.1">
    <property type="nucleotide sequence ID" value="NZ_JAYXHS010000005.1"/>
</dbReference>
<evidence type="ECO:0000256" key="5">
    <source>
        <dbReference type="ARBA" id="ARBA00022679"/>
    </source>
</evidence>
<evidence type="ECO:0000256" key="7">
    <source>
        <dbReference type="ARBA" id="ARBA00022803"/>
    </source>
</evidence>
<dbReference type="PANTHER" id="PTHR44835:SF1">
    <property type="entry name" value="PROTEIN O-GLCNAC TRANSFERASE"/>
    <property type="match status" value="1"/>
</dbReference>
<accession>A0ABU6K9U0</accession>
<dbReference type="InterPro" id="IPR011990">
    <property type="entry name" value="TPR-like_helical_dom_sf"/>
</dbReference>
<dbReference type="Proteomes" id="UP001331561">
    <property type="component" value="Unassembled WGS sequence"/>
</dbReference>
<comment type="caution">
    <text evidence="10">The sequence shown here is derived from an EMBL/GenBank/DDBJ whole genome shotgun (WGS) entry which is preliminary data.</text>
</comment>
<feature type="region of interest" description="Disordered" evidence="8">
    <location>
        <begin position="207"/>
        <end position="258"/>
    </location>
</feature>
<evidence type="ECO:0000313" key="10">
    <source>
        <dbReference type="EMBL" id="MEC5388196.1"/>
    </source>
</evidence>
<dbReference type="Gene3D" id="1.25.40.10">
    <property type="entry name" value="Tetratricopeptide repeat domain"/>
    <property type="match status" value="2"/>
</dbReference>
<evidence type="ECO:0000259" key="9">
    <source>
        <dbReference type="Pfam" id="PF13844"/>
    </source>
</evidence>
<evidence type="ECO:0000256" key="1">
    <source>
        <dbReference type="ARBA" id="ARBA00004922"/>
    </source>
</evidence>
<keyword evidence="6" id="KW-0677">Repeat</keyword>
<protein>
    <recommendedName>
        <fullName evidence="3">protein O-GlcNAc transferase</fullName>
        <ecNumber evidence="3">2.4.1.255</ecNumber>
    </recommendedName>
</protein>
<gene>
    <name evidence="10" type="ORF">VVD49_20850</name>
</gene>
<evidence type="ECO:0000256" key="3">
    <source>
        <dbReference type="ARBA" id="ARBA00011970"/>
    </source>
</evidence>
<evidence type="ECO:0000256" key="2">
    <source>
        <dbReference type="ARBA" id="ARBA00005386"/>
    </source>
</evidence>
<evidence type="ECO:0000256" key="8">
    <source>
        <dbReference type="SAM" id="MobiDB-lite"/>
    </source>
</evidence>
<dbReference type="Pfam" id="PF13432">
    <property type="entry name" value="TPR_16"/>
    <property type="match status" value="1"/>
</dbReference>
<evidence type="ECO:0000256" key="4">
    <source>
        <dbReference type="ARBA" id="ARBA00022676"/>
    </source>
</evidence>
<dbReference type="Pfam" id="PF13844">
    <property type="entry name" value="Glyco_transf_41"/>
    <property type="match status" value="2"/>
</dbReference>
<organism evidence="10 11">
    <name type="scientific">Uliginosibacterium silvisoli</name>
    <dbReference type="NCBI Taxonomy" id="3114758"/>
    <lineage>
        <taxon>Bacteria</taxon>
        <taxon>Pseudomonadati</taxon>
        <taxon>Pseudomonadota</taxon>
        <taxon>Betaproteobacteria</taxon>
        <taxon>Rhodocyclales</taxon>
        <taxon>Zoogloeaceae</taxon>
        <taxon>Uliginosibacterium</taxon>
    </lineage>
</organism>
<evidence type="ECO:0000256" key="6">
    <source>
        <dbReference type="ARBA" id="ARBA00022737"/>
    </source>
</evidence>
<proteinExistence type="inferred from homology"/>
<dbReference type="SMART" id="SM00028">
    <property type="entry name" value="TPR"/>
    <property type="match status" value="4"/>
</dbReference>
<name>A0ABU6K9U0_9RHOO</name>
<reference evidence="10 11" key="1">
    <citation type="submission" date="2024-01" db="EMBL/GenBank/DDBJ databases">
        <title>Uliginosibacterium soil sp. nov.</title>
        <authorList>
            <person name="Lv Y."/>
        </authorList>
    </citation>
    <scope>NUCLEOTIDE SEQUENCE [LARGE SCALE GENOMIC DNA]</scope>
    <source>
        <strain evidence="10 11">H3</strain>
    </source>
</reference>
<comment type="similarity">
    <text evidence="2">Belongs to the glycosyltransferase 41 family. O-GlcNAc transferase subfamily.</text>
</comment>
<keyword evidence="4" id="KW-0328">Glycosyltransferase</keyword>
<keyword evidence="11" id="KW-1185">Reference proteome</keyword>
<dbReference type="InterPro" id="IPR019734">
    <property type="entry name" value="TPR_rpt"/>
</dbReference>
<dbReference type="SUPFAM" id="SSF48452">
    <property type="entry name" value="TPR-like"/>
    <property type="match status" value="1"/>
</dbReference>
<feature type="domain" description="O-GlcNAc transferase C-terminal" evidence="9">
    <location>
        <begin position="426"/>
        <end position="600"/>
    </location>
</feature>
<dbReference type="EMBL" id="JAYXHS010000005">
    <property type="protein sequence ID" value="MEC5388196.1"/>
    <property type="molecule type" value="Genomic_DNA"/>
</dbReference>
<dbReference type="EC" id="2.4.1.255" evidence="3"/>
<sequence length="625" mass="67461">MKQALVERAQALSRAAAWGDASKAWQEVIAASPQDPLAWKNLGLARAHAGQYPEAIDAFATGMQHGLPADEVATGTGIVFCLRQQYDVARDNLEMAVASNPQNLTAWSNLVVCYTRLGLVEQTFQAAGHVLAIDENNLSALGSLASLCKDMGLADEALAWARRAAEAAPDQPHLVSNLMWAMLHADSMTSEDLLEAGKEFNRRAQALVPANPLQSPLPSRREGGPSGLGEGKASSNASRPFPPSHLSPQRERQPQAAPRRIKIGWLSADLRNHAVGRFVIPVLEALDAQRSQSFIYNTGHLDDAWSERARQHATWREAANLSDTQLVALIRSDEIDILIDLSGHTDGSRLAALAQRAAPLQASWLGFPDTTGLSTIDHILVPPDPVLEAGNWCSETPLALPGCYCPREATTIDDTPRPPRDGKPFTFGSLNNLAKLSPTTLAVWATILQNEPDARLILVATAGDNLAVADDLRARFVAHGANPAQLDIRGRMDYEAYRACWREIDLGLDPFPFNGGTTGFDALCAGKPFVTLAGDSLHARMGRNLLVAVGLPELVAETVEDYIIKAVTLARAPADIAALHSRLPQQLRASPLMDVTGFARGLEALFEQLLITGRPADHRHAPDNQ</sequence>
<dbReference type="InterPro" id="IPR051939">
    <property type="entry name" value="Glycosyltr_41/O-GlcNAc_trsf"/>
</dbReference>
<dbReference type="Gene3D" id="3.40.50.11380">
    <property type="match status" value="1"/>
</dbReference>